<protein>
    <submittedName>
        <fullName evidence="2">Uncharacterized protein</fullName>
    </submittedName>
</protein>
<feature type="signal peptide" evidence="1">
    <location>
        <begin position="1"/>
        <end position="24"/>
    </location>
</feature>
<sequence>MKKTYIFFSVVCLALAAGSLHVLSGELEPFVAERFPDAKISGAFSADALAHGMSSYSKEMIMKDCFVGIRGYNKADIYNIKAMSAVEKCRIRASGIVKTTPTDSFAWLVRAAASIRLGKVEEFNQSVTNSQMSGPNEQWIARHRVELVENFLPQADAPTLASHTIDLGSLASSGRGVRYLAGRYISNPDFRERITAIVETLPPKEQRAFLANIKRVMREGEI</sequence>
<evidence type="ECO:0000256" key="1">
    <source>
        <dbReference type="SAM" id="SignalP"/>
    </source>
</evidence>
<evidence type="ECO:0000313" key="2">
    <source>
        <dbReference type="EMBL" id="MDQ0318502.1"/>
    </source>
</evidence>
<reference evidence="2 3" key="1">
    <citation type="submission" date="2023-07" db="EMBL/GenBank/DDBJ databases">
        <title>Genomic Encyclopedia of Type Strains, Phase IV (KMG-IV): sequencing the most valuable type-strain genomes for metagenomic binning, comparative biology and taxonomic classification.</title>
        <authorList>
            <person name="Goeker M."/>
        </authorList>
    </citation>
    <scope>NUCLEOTIDE SEQUENCE [LARGE SCALE GENOMIC DNA]</scope>
    <source>
        <strain evidence="2 3">DSM 1112</strain>
    </source>
</reference>
<keyword evidence="3" id="KW-1185">Reference proteome</keyword>
<organism evidence="2 3">
    <name type="scientific">Pararhizobium capsulatum DSM 1112</name>
    <dbReference type="NCBI Taxonomy" id="1121113"/>
    <lineage>
        <taxon>Bacteria</taxon>
        <taxon>Pseudomonadati</taxon>
        <taxon>Pseudomonadota</taxon>
        <taxon>Alphaproteobacteria</taxon>
        <taxon>Hyphomicrobiales</taxon>
        <taxon>Rhizobiaceae</taxon>
        <taxon>Rhizobium/Agrobacterium group</taxon>
        <taxon>Pararhizobium</taxon>
    </lineage>
</organism>
<accession>A0ABU0BNP0</accession>
<feature type="chain" id="PRO_5045370507" evidence="1">
    <location>
        <begin position="25"/>
        <end position="222"/>
    </location>
</feature>
<dbReference type="Proteomes" id="UP001230207">
    <property type="component" value="Unassembled WGS sequence"/>
</dbReference>
<evidence type="ECO:0000313" key="3">
    <source>
        <dbReference type="Proteomes" id="UP001230207"/>
    </source>
</evidence>
<name>A0ABU0BNP0_9HYPH</name>
<dbReference type="RefSeq" id="WP_307226610.1">
    <property type="nucleotide sequence ID" value="NZ_JAUSVF010000001.1"/>
</dbReference>
<comment type="caution">
    <text evidence="2">The sequence shown here is derived from an EMBL/GenBank/DDBJ whole genome shotgun (WGS) entry which is preliminary data.</text>
</comment>
<keyword evidence="1" id="KW-0732">Signal</keyword>
<gene>
    <name evidence="2" type="ORF">QO002_000640</name>
</gene>
<proteinExistence type="predicted"/>
<dbReference type="EMBL" id="JAUSVF010000001">
    <property type="protein sequence ID" value="MDQ0318502.1"/>
    <property type="molecule type" value="Genomic_DNA"/>
</dbReference>